<protein>
    <submittedName>
        <fullName evidence="2">Retinol dehydrogenase 12</fullName>
    </submittedName>
</protein>
<proteinExistence type="predicted"/>
<name>A0A226DG15_FOLCA</name>
<dbReference type="PRINTS" id="PR00081">
    <property type="entry name" value="GDHRDH"/>
</dbReference>
<dbReference type="OrthoDB" id="191139at2759"/>
<reference evidence="2 3" key="1">
    <citation type="submission" date="2015-12" db="EMBL/GenBank/DDBJ databases">
        <title>The genome of Folsomia candida.</title>
        <authorList>
            <person name="Faddeeva A."/>
            <person name="Derks M.F."/>
            <person name="Anvar Y."/>
            <person name="Smit S."/>
            <person name="Van Straalen N."/>
            <person name="Roelofs D."/>
        </authorList>
    </citation>
    <scope>NUCLEOTIDE SEQUENCE [LARGE SCALE GENOMIC DNA]</scope>
    <source>
        <strain evidence="2 3">VU population</strain>
        <tissue evidence="2">Whole body</tissue>
    </source>
</reference>
<dbReference type="InterPro" id="IPR036291">
    <property type="entry name" value="NAD(P)-bd_dom_sf"/>
</dbReference>
<dbReference type="Pfam" id="PF00106">
    <property type="entry name" value="adh_short"/>
    <property type="match status" value="1"/>
</dbReference>
<dbReference type="InterPro" id="IPR002347">
    <property type="entry name" value="SDR_fam"/>
</dbReference>
<dbReference type="PANTHER" id="PTHR43157">
    <property type="entry name" value="PHOSPHATIDYLINOSITOL-GLYCAN BIOSYNTHESIS CLASS F PROTEIN-RELATED"/>
    <property type="match status" value="1"/>
</dbReference>
<evidence type="ECO:0000256" key="1">
    <source>
        <dbReference type="ARBA" id="ARBA00023002"/>
    </source>
</evidence>
<dbReference type="OMA" id="NACQFEM"/>
<evidence type="ECO:0000313" key="2">
    <source>
        <dbReference type="EMBL" id="OXA43928.1"/>
    </source>
</evidence>
<dbReference type="PANTHER" id="PTHR43157:SF31">
    <property type="entry name" value="PHOSPHATIDYLINOSITOL-GLYCAN BIOSYNTHESIS CLASS F PROTEIN"/>
    <property type="match status" value="1"/>
</dbReference>
<keyword evidence="3" id="KW-1185">Reference proteome</keyword>
<comment type="caution">
    <text evidence="2">The sequence shown here is derived from an EMBL/GenBank/DDBJ whole genome shotgun (WGS) entry which is preliminary data.</text>
</comment>
<dbReference type="Proteomes" id="UP000198287">
    <property type="component" value="Unassembled WGS sequence"/>
</dbReference>
<dbReference type="GO" id="GO:0016491">
    <property type="term" value="F:oxidoreductase activity"/>
    <property type="evidence" value="ECO:0007669"/>
    <property type="project" value="UniProtKB-KW"/>
</dbReference>
<evidence type="ECO:0000313" key="3">
    <source>
        <dbReference type="Proteomes" id="UP000198287"/>
    </source>
</evidence>
<dbReference type="SUPFAM" id="SSF51735">
    <property type="entry name" value="NAD(P)-binding Rossmann-fold domains"/>
    <property type="match status" value="1"/>
</dbReference>
<dbReference type="Gene3D" id="3.40.50.720">
    <property type="entry name" value="NAD(P)-binding Rossmann-like Domain"/>
    <property type="match status" value="1"/>
</dbReference>
<sequence>MPSYLSIFLYILEYLYERFLRLLTGDLIIDEETDPSTVVGKVALVTGANSGLGKEVAIALAARGYKVILACRNLTLGKSVVQEIQQRTRALSSNLILKELDLANLSSVRTFASQVSTQYPKLTLLVNNAGVYFDSDERQVTKDGFEVHMGVNHLGHFLLTNLLLDNLKAAAPSRIVTVTSTNQLIADLQLDDLMLERVENFGFQNTIPYNNSKLANSLFTKELGKRLVGSGVTTYSVCPGLVATDVFRNFTPFRKFYTNLNILLVGLTAKQGAETILYCALDKNLSKETGQIYRFGKHFKSAMKKMDGQVGKSLWDISLQLVGLNKK</sequence>
<accession>A0A226DG15</accession>
<gene>
    <name evidence="2" type="ORF">Fcan01_21205</name>
</gene>
<dbReference type="AlphaFoldDB" id="A0A226DG15"/>
<keyword evidence="1" id="KW-0560">Oxidoreductase</keyword>
<organism evidence="2 3">
    <name type="scientific">Folsomia candida</name>
    <name type="common">Springtail</name>
    <dbReference type="NCBI Taxonomy" id="158441"/>
    <lineage>
        <taxon>Eukaryota</taxon>
        <taxon>Metazoa</taxon>
        <taxon>Ecdysozoa</taxon>
        <taxon>Arthropoda</taxon>
        <taxon>Hexapoda</taxon>
        <taxon>Collembola</taxon>
        <taxon>Entomobryomorpha</taxon>
        <taxon>Isotomoidea</taxon>
        <taxon>Isotomidae</taxon>
        <taxon>Proisotominae</taxon>
        <taxon>Folsomia</taxon>
    </lineage>
</organism>
<dbReference type="EMBL" id="LNIX01000020">
    <property type="protein sequence ID" value="OXA43928.1"/>
    <property type="molecule type" value="Genomic_DNA"/>
</dbReference>